<feature type="compositionally biased region" description="Basic and acidic residues" evidence="2">
    <location>
        <begin position="49"/>
        <end position="63"/>
    </location>
</feature>
<accession>A0A5B0N5F1</accession>
<gene>
    <name evidence="3" type="primary">NDC80_3</name>
    <name evidence="3" type="ORF">PGT21_005203</name>
</gene>
<feature type="coiled-coil region" evidence="1">
    <location>
        <begin position="182"/>
        <end position="209"/>
    </location>
</feature>
<dbReference type="OrthoDB" id="7459479at2759"/>
<dbReference type="Proteomes" id="UP000324748">
    <property type="component" value="Unassembled WGS sequence"/>
</dbReference>
<dbReference type="PANTHER" id="PTHR10643">
    <property type="entry name" value="KINETOCHORE PROTEIN NDC80"/>
    <property type="match status" value="1"/>
</dbReference>
<evidence type="ECO:0000313" key="3">
    <source>
        <dbReference type="EMBL" id="KAA1083724.1"/>
    </source>
</evidence>
<dbReference type="GO" id="GO:0031262">
    <property type="term" value="C:Ndc80 complex"/>
    <property type="evidence" value="ECO:0007669"/>
    <property type="project" value="InterPro"/>
</dbReference>
<feature type="region of interest" description="Disordered" evidence="2">
    <location>
        <begin position="33"/>
        <end position="63"/>
    </location>
</feature>
<keyword evidence="4" id="KW-1185">Reference proteome</keyword>
<name>A0A5B0N5F1_PUCGR</name>
<proteinExistence type="predicted"/>
<dbReference type="AlphaFoldDB" id="A0A5B0N5F1"/>
<evidence type="ECO:0000256" key="1">
    <source>
        <dbReference type="SAM" id="Coils"/>
    </source>
</evidence>
<protein>
    <submittedName>
        <fullName evidence="3">Kinetochore-associated Ndc80 complex subunit ndc80</fullName>
    </submittedName>
</protein>
<evidence type="ECO:0000256" key="2">
    <source>
        <dbReference type="SAM" id="MobiDB-lite"/>
    </source>
</evidence>
<comment type="caution">
    <text evidence="3">The sequence shown here is derived from an EMBL/GenBank/DDBJ whole genome shotgun (WGS) entry which is preliminary data.</text>
</comment>
<keyword evidence="1" id="KW-0175">Coiled coil</keyword>
<organism evidence="3 4">
    <name type="scientific">Puccinia graminis f. sp. tritici</name>
    <dbReference type="NCBI Taxonomy" id="56615"/>
    <lineage>
        <taxon>Eukaryota</taxon>
        <taxon>Fungi</taxon>
        <taxon>Dikarya</taxon>
        <taxon>Basidiomycota</taxon>
        <taxon>Pucciniomycotina</taxon>
        <taxon>Pucciniomycetes</taxon>
        <taxon>Pucciniales</taxon>
        <taxon>Pucciniaceae</taxon>
        <taxon>Puccinia</taxon>
    </lineage>
</organism>
<evidence type="ECO:0000313" key="4">
    <source>
        <dbReference type="Proteomes" id="UP000324748"/>
    </source>
</evidence>
<reference evidence="3 4" key="1">
    <citation type="submission" date="2019-05" db="EMBL/GenBank/DDBJ databases">
        <title>Emergence of the Ug99 lineage of the wheat stem rust pathogen through somatic hybridization.</title>
        <authorList>
            <person name="Li F."/>
            <person name="Upadhyaya N.M."/>
            <person name="Sperschneider J."/>
            <person name="Matny O."/>
            <person name="Nguyen-Phuc H."/>
            <person name="Mago R."/>
            <person name="Raley C."/>
            <person name="Miller M.E."/>
            <person name="Silverstein K.A.T."/>
            <person name="Henningsen E."/>
            <person name="Hirsch C.D."/>
            <person name="Visser B."/>
            <person name="Pretorius Z.A."/>
            <person name="Steffenson B.J."/>
            <person name="Schwessinger B."/>
            <person name="Dodds P.N."/>
            <person name="Figueroa M."/>
        </authorList>
    </citation>
    <scope>NUCLEOTIDE SEQUENCE [LARGE SCALE GENOMIC DNA]</scope>
    <source>
        <strain evidence="3">21-0</strain>
    </source>
</reference>
<dbReference type="InterPro" id="IPR005550">
    <property type="entry name" value="Kinetochore_Ndc80"/>
</dbReference>
<dbReference type="GO" id="GO:0051315">
    <property type="term" value="P:attachment of mitotic spindle microtubules to kinetochore"/>
    <property type="evidence" value="ECO:0007669"/>
    <property type="project" value="InterPro"/>
</dbReference>
<sequence length="212" mass="23550">MGYIASDALTLIKRKDRVPSEIERLEGCNSQLEQEFDRQASKPLSALEGAKKEHKSEKYNQSIKRDLESAEVKLRESQKKKAELAVVVAKQNISDAELQHISSTRAQLERSSSAAQAKPSQLKEAMLDLENKAVKPGLIPRAPEPSEHLDFIQTVNSGAADPALIQLKKNAINHRLGLADQVLLVEETLANLTETLQEKRENLQILKNLSPT</sequence>
<dbReference type="EMBL" id="VSWC01000118">
    <property type="protein sequence ID" value="KAA1083724.1"/>
    <property type="molecule type" value="Genomic_DNA"/>
</dbReference>
<dbReference type="PANTHER" id="PTHR10643:SF2">
    <property type="entry name" value="KINETOCHORE PROTEIN NDC80 HOMOLOG"/>
    <property type="match status" value="1"/>
</dbReference>